<reference evidence="3" key="1">
    <citation type="submission" date="2016-03" db="EMBL/GenBank/DDBJ databases">
        <title>Complete genome sequence of the type strain Actinoalloteichus hymeniacidonis DSM 45092.</title>
        <authorList>
            <person name="Schaffert L."/>
            <person name="Albersmeier A."/>
            <person name="Winkler A."/>
            <person name="Kalinowski J."/>
            <person name="Zotchev S."/>
            <person name="Ruckert C."/>
        </authorList>
    </citation>
    <scope>NUCLEOTIDE SEQUENCE [LARGE SCALE GENOMIC DNA]</scope>
    <source>
        <strain evidence="3">HPA177(T) (DSM 45092(T))</strain>
    </source>
</reference>
<evidence type="ECO:0000313" key="3">
    <source>
        <dbReference type="Proteomes" id="UP000095210"/>
    </source>
</evidence>
<name>A0AAC9HRP3_9PSEU</name>
<organism evidence="2 3">
    <name type="scientific">Actinoalloteichus hymeniacidonis</name>
    <dbReference type="NCBI Taxonomy" id="340345"/>
    <lineage>
        <taxon>Bacteria</taxon>
        <taxon>Bacillati</taxon>
        <taxon>Actinomycetota</taxon>
        <taxon>Actinomycetes</taxon>
        <taxon>Pseudonocardiales</taxon>
        <taxon>Pseudonocardiaceae</taxon>
        <taxon>Actinoalloteichus</taxon>
    </lineage>
</organism>
<dbReference type="Pfam" id="PF05331">
    <property type="entry name" value="DUF742"/>
    <property type="match status" value="1"/>
</dbReference>
<dbReference type="EMBL" id="CP014859">
    <property type="protein sequence ID" value="AOS63260.1"/>
    <property type="molecule type" value="Genomic_DNA"/>
</dbReference>
<dbReference type="PANTHER" id="PTHR36221:SF1">
    <property type="entry name" value="DUF742 DOMAIN-CONTAINING PROTEIN"/>
    <property type="match status" value="1"/>
</dbReference>
<feature type="region of interest" description="Disordered" evidence="1">
    <location>
        <begin position="1"/>
        <end position="93"/>
    </location>
</feature>
<dbReference type="RefSeq" id="WP_084642930.1">
    <property type="nucleotide sequence ID" value="NZ_CP014859.1"/>
</dbReference>
<proteinExistence type="predicted"/>
<keyword evidence="3" id="KW-1185">Reference proteome</keyword>
<dbReference type="KEGG" id="ahm:TL08_12230"/>
<dbReference type="AlphaFoldDB" id="A0AAC9HRP3"/>
<dbReference type="InterPro" id="IPR007995">
    <property type="entry name" value="DUF742"/>
</dbReference>
<evidence type="ECO:0000313" key="2">
    <source>
        <dbReference type="EMBL" id="AOS63260.1"/>
    </source>
</evidence>
<evidence type="ECO:0000256" key="1">
    <source>
        <dbReference type="SAM" id="MobiDB-lite"/>
    </source>
</evidence>
<dbReference type="Proteomes" id="UP000095210">
    <property type="component" value="Chromosome"/>
</dbReference>
<sequence>MTSERYQSDQTDDDLMVGLTGARFGPTSGRRIRRAQADEDAAFAPPNQADEGRSTIGTTGARFGGAARRRRDTPEGQPRSTPTPPSGDSGHVMHIDFDRTAARLPAAFDDLDEPIWPPGLAGMDGWGAITFEESLVRPYARTGGRTSVGLDLSMETLISATAEPMPFAVAARPELRRITEICAEPCSLAEVAALIALPIGVTKVLIADLVECNGVRVHPPIDTQALVMDGAFLQRVLTGLQRL</sequence>
<gene>
    <name evidence="2" type="ORF">TL08_12230</name>
</gene>
<dbReference type="PANTHER" id="PTHR36221">
    <property type="entry name" value="DUF742 DOMAIN-CONTAINING PROTEIN"/>
    <property type="match status" value="1"/>
</dbReference>
<protein>
    <submittedName>
        <fullName evidence="2">DUF742 family protein</fullName>
    </submittedName>
</protein>
<accession>A0AAC9HRP3</accession>